<keyword evidence="4" id="KW-0833">Ubl conjugation pathway</keyword>
<keyword evidence="3" id="KW-0677">Repeat</keyword>
<feature type="compositionally biased region" description="Low complexity" evidence="7">
    <location>
        <begin position="568"/>
        <end position="588"/>
    </location>
</feature>
<evidence type="ECO:0000256" key="1">
    <source>
        <dbReference type="ARBA" id="ARBA00004906"/>
    </source>
</evidence>
<dbReference type="Proteomes" id="UP001652624">
    <property type="component" value="Unplaced"/>
</dbReference>
<gene>
    <name evidence="9" type="primary">DTL</name>
</gene>
<feature type="region of interest" description="Disordered" evidence="7">
    <location>
        <begin position="322"/>
        <end position="345"/>
    </location>
</feature>
<dbReference type="PROSITE" id="PS50082">
    <property type="entry name" value="WD_REPEATS_2"/>
    <property type="match status" value="5"/>
</dbReference>
<evidence type="ECO:0000256" key="5">
    <source>
        <dbReference type="ARBA" id="ARBA00038344"/>
    </source>
</evidence>
<dbReference type="SUPFAM" id="SSF50978">
    <property type="entry name" value="WD40 repeat-like"/>
    <property type="match status" value="1"/>
</dbReference>
<evidence type="ECO:0000256" key="4">
    <source>
        <dbReference type="ARBA" id="ARBA00022786"/>
    </source>
</evidence>
<dbReference type="Pfam" id="PF00400">
    <property type="entry name" value="WD40"/>
    <property type="match status" value="5"/>
</dbReference>
<dbReference type="CDD" id="cd00200">
    <property type="entry name" value="WD40"/>
    <property type="match status" value="1"/>
</dbReference>
<protein>
    <submittedName>
        <fullName evidence="9">Denticleless protein homolog</fullName>
    </submittedName>
</protein>
<dbReference type="PROSITE" id="PS50294">
    <property type="entry name" value="WD_REPEATS_REGION"/>
    <property type="match status" value="3"/>
</dbReference>
<evidence type="ECO:0000256" key="6">
    <source>
        <dbReference type="PROSITE-ProRule" id="PRU00221"/>
    </source>
</evidence>
<evidence type="ECO:0000256" key="7">
    <source>
        <dbReference type="SAM" id="MobiDB-lite"/>
    </source>
</evidence>
<reference evidence="9" key="1">
    <citation type="submission" date="2025-08" db="UniProtKB">
        <authorList>
            <consortium name="RefSeq"/>
        </authorList>
    </citation>
    <scope>IDENTIFICATION</scope>
</reference>
<feature type="repeat" description="WD" evidence="6">
    <location>
        <begin position="457"/>
        <end position="480"/>
    </location>
</feature>
<feature type="compositionally biased region" description="Polar residues" evidence="7">
    <location>
        <begin position="322"/>
        <end position="331"/>
    </location>
</feature>
<keyword evidence="2 6" id="KW-0853">WD repeat</keyword>
<keyword evidence="8" id="KW-1185">Reference proteome</keyword>
<comment type="pathway">
    <text evidence="1">Protein modification; protein ubiquitination.</text>
</comment>
<dbReference type="SMART" id="SM00320">
    <property type="entry name" value="WD40"/>
    <property type="match status" value="6"/>
</dbReference>
<feature type="compositionally biased region" description="Low complexity" evidence="7">
    <location>
        <begin position="804"/>
        <end position="817"/>
    </location>
</feature>
<evidence type="ECO:0000256" key="2">
    <source>
        <dbReference type="ARBA" id="ARBA00022574"/>
    </source>
</evidence>
<dbReference type="RefSeq" id="XP_060040295.1">
    <property type="nucleotide sequence ID" value="XM_060184312.1"/>
</dbReference>
<feature type="region of interest" description="Disordered" evidence="7">
    <location>
        <begin position="546"/>
        <end position="693"/>
    </location>
</feature>
<feature type="repeat" description="WD" evidence="6">
    <location>
        <begin position="489"/>
        <end position="531"/>
    </location>
</feature>
<dbReference type="InterPro" id="IPR020472">
    <property type="entry name" value="WD40_PAC1"/>
</dbReference>
<accession>A0ABM3WUP0</accession>
<feature type="repeat" description="WD" evidence="6">
    <location>
        <begin position="269"/>
        <end position="304"/>
    </location>
</feature>
<comment type="similarity">
    <text evidence="5">Belongs to the WD repeat cdt2 family.</text>
</comment>
<feature type="region of interest" description="Disordered" evidence="7">
    <location>
        <begin position="116"/>
        <end position="137"/>
    </location>
</feature>
<dbReference type="InterPro" id="IPR036322">
    <property type="entry name" value="WD40_repeat_dom_sf"/>
</dbReference>
<organism evidence="8 9">
    <name type="scientific">Erinaceus europaeus</name>
    <name type="common">Western European hedgehog</name>
    <dbReference type="NCBI Taxonomy" id="9365"/>
    <lineage>
        <taxon>Eukaryota</taxon>
        <taxon>Metazoa</taxon>
        <taxon>Chordata</taxon>
        <taxon>Craniata</taxon>
        <taxon>Vertebrata</taxon>
        <taxon>Euteleostomi</taxon>
        <taxon>Mammalia</taxon>
        <taxon>Eutheria</taxon>
        <taxon>Laurasiatheria</taxon>
        <taxon>Eulipotyphla</taxon>
        <taxon>Erinaceidae</taxon>
        <taxon>Erinaceinae</taxon>
        <taxon>Erinaceus</taxon>
    </lineage>
</organism>
<feature type="compositionally biased region" description="Low complexity" evidence="7">
    <location>
        <begin position="744"/>
        <end position="754"/>
    </location>
</feature>
<evidence type="ECO:0000313" key="9">
    <source>
        <dbReference type="RefSeq" id="XP_060040295.1"/>
    </source>
</evidence>
<sequence length="842" mass="89963">MSERARPRAAAQSHQMESPCGSREHTHARRASPPSWRSGLWVRACRFRSGSGCEPVCSAPALGASPSVPLRLWVRARRFRPGSDHTRALGRHAWGVLGVGPAAELVAYTGPEASASRLPGGAGKQLHTSGEPVTREPGGMRLSAVACGVQRWPPPLPLQSLLSGYQCRCGDEHTSYGETGAPVPPFGCTFSSAPGAERVLAVANEEGFVRLYDTEARAARQACTKEWMAHWNAVFDLAWVPGELKLVTAAGDQTARLWDVSAGELMGTCKGHQCSLKSVAFSKFEKAVFCTGGRDGNIMVWDTRCNKKDGFYRQVNQISGAHNTVDKQTPSKPKKKQNSKGLAPSVDSQQSVTVVLFQDENTLVSAGAVDGVIKVWDLRKNYTACRQEPIAAKLFPYPGSSTRKLGYSSLVLDSTGSTLFANCTDDSVYMFNMTGLKVSPLAVFSGHQNSTFYIKSSLSPDDQFLVSGSSDEAAYIWQVSAPWQPPTVLQGHSQEVTSVCWCPSDFTKIATCSDDNTLKIWRLNRGSEERSADKLSLVGWASQKKREVKSDPVAVTSSQGTPAKAPRVKSGPSVSSPSSAACAPSRAGDLPLPSSTPTFSLKTPPARPRSPGRRRGSSSSVSPKPASSFKMSLRNWVTQTPSPSPPVTPPASETQLTSPRKALIPVSLEPPQTAACPESRSRVKRRLDPGRLDGGKQKCLKSCSCVTELDGPLDKPRLGLCCLAGPRDSEPSAAEGVSEPPSPAEACAALPLPSGSCGEGTDAGGKENSSPESKNWLLAMAAKRRAEAASPRSPSEQTPRRQSTKPSPGPVTGTPSSMRKICTYFHRKPQDGLCGPEHSTEL</sequence>
<dbReference type="InterPro" id="IPR001680">
    <property type="entry name" value="WD40_rpt"/>
</dbReference>
<evidence type="ECO:0000313" key="8">
    <source>
        <dbReference type="Proteomes" id="UP001652624"/>
    </source>
</evidence>
<feature type="region of interest" description="Disordered" evidence="7">
    <location>
        <begin position="1"/>
        <end position="34"/>
    </location>
</feature>
<dbReference type="InterPro" id="IPR019775">
    <property type="entry name" value="WD40_repeat_CS"/>
</dbReference>
<dbReference type="PROSITE" id="PS00678">
    <property type="entry name" value="WD_REPEATS_1"/>
    <property type="match status" value="2"/>
</dbReference>
<feature type="compositionally biased region" description="Low complexity" evidence="7">
    <location>
        <begin position="617"/>
        <end position="628"/>
    </location>
</feature>
<dbReference type="InterPro" id="IPR051865">
    <property type="entry name" value="WD-repeat_CDT2_adapter"/>
</dbReference>
<evidence type="ECO:0000256" key="3">
    <source>
        <dbReference type="ARBA" id="ARBA00022737"/>
    </source>
</evidence>
<dbReference type="PANTHER" id="PTHR22852">
    <property type="entry name" value="LETHAL 2 DENTICLELESS PROTEIN RETINOIC ACID-REGULATED NUCLEAR MATRIX-ASSOCIATED PROTEIN"/>
    <property type="match status" value="1"/>
</dbReference>
<dbReference type="GeneID" id="103120682"/>
<feature type="repeat" description="WD" evidence="6">
    <location>
        <begin position="345"/>
        <end position="379"/>
    </location>
</feature>
<dbReference type="InterPro" id="IPR015943">
    <property type="entry name" value="WD40/YVTN_repeat-like_dom_sf"/>
</dbReference>
<name>A0ABM3WUP0_ERIEU</name>
<dbReference type="Gene3D" id="2.130.10.10">
    <property type="entry name" value="YVTN repeat-like/Quinoprotein amine dehydrogenase"/>
    <property type="match status" value="2"/>
</dbReference>
<feature type="repeat" description="WD" evidence="6">
    <location>
        <begin position="227"/>
        <end position="268"/>
    </location>
</feature>
<proteinExistence type="inferred from homology"/>
<dbReference type="PANTHER" id="PTHR22852:SF0">
    <property type="entry name" value="DENTICLELESS PROTEIN HOMOLOG"/>
    <property type="match status" value="1"/>
</dbReference>
<feature type="region of interest" description="Disordered" evidence="7">
    <location>
        <begin position="725"/>
        <end position="842"/>
    </location>
</feature>
<dbReference type="PRINTS" id="PR00320">
    <property type="entry name" value="GPROTEINBRPT"/>
</dbReference>